<feature type="non-terminal residue" evidence="2">
    <location>
        <position position="304"/>
    </location>
</feature>
<evidence type="ECO:0000313" key="2">
    <source>
        <dbReference type="EMBL" id="HIZ13039.1"/>
    </source>
</evidence>
<dbReference type="AlphaFoldDB" id="A0A9D2DA26"/>
<accession>A0A9D2DA26</accession>
<sequence>MKVYYGKNFWYSGQEGTPLKKIPVHDPAADGLLAWENRRLCIPAVYVGEEGAVLDLCVRVPVPDISAYMDKWKDRDYEELSDEELEEAERESPFGSDFDIRLSLDGIPVKGSFGCSTCWNPLQPEAEPDKETEELMAEYGCSRDYGWLFLRTSCEWEGSPVLSPKKLECVLSAGKHPVTAAHFTTDVRDGADTEKHVELTHPITGDTYTLSVCSCETGRHDGEWGDRYDDWEYPSWYQALTYTVEPELPIEDLTVQDCAKGGRPRRKEKEHKEDGEGSSLCAVSVAVVPSYPQDEGDGLKIRAA</sequence>
<organism evidence="2 3">
    <name type="scientific">Candidatus Mediterraneibacter stercorigallinarum</name>
    <dbReference type="NCBI Taxonomy" id="2838686"/>
    <lineage>
        <taxon>Bacteria</taxon>
        <taxon>Bacillati</taxon>
        <taxon>Bacillota</taxon>
        <taxon>Clostridia</taxon>
        <taxon>Lachnospirales</taxon>
        <taxon>Lachnospiraceae</taxon>
        <taxon>Mediterraneibacter</taxon>
    </lineage>
</organism>
<name>A0A9D2DA26_9FIRM</name>
<comment type="caution">
    <text evidence="2">The sequence shown here is derived from an EMBL/GenBank/DDBJ whole genome shotgun (WGS) entry which is preliminary data.</text>
</comment>
<evidence type="ECO:0000256" key="1">
    <source>
        <dbReference type="SAM" id="MobiDB-lite"/>
    </source>
</evidence>
<evidence type="ECO:0000313" key="3">
    <source>
        <dbReference type="Proteomes" id="UP000824017"/>
    </source>
</evidence>
<feature type="region of interest" description="Disordered" evidence="1">
    <location>
        <begin position="259"/>
        <end position="279"/>
    </location>
</feature>
<reference evidence="2" key="1">
    <citation type="journal article" date="2021" name="PeerJ">
        <title>Extensive microbial diversity within the chicken gut microbiome revealed by metagenomics and culture.</title>
        <authorList>
            <person name="Gilroy R."/>
            <person name="Ravi A."/>
            <person name="Getino M."/>
            <person name="Pursley I."/>
            <person name="Horton D.L."/>
            <person name="Alikhan N.F."/>
            <person name="Baker D."/>
            <person name="Gharbi K."/>
            <person name="Hall N."/>
            <person name="Watson M."/>
            <person name="Adriaenssens E.M."/>
            <person name="Foster-Nyarko E."/>
            <person name="Jarju S."/>
            <person name="Secka A."/>
            <person name="Antonio M."/>
            <person name="Oren A."/>
            <person name="Chaudhuri R.R."/>
            <person name="La Ragione R."/>
            <person name="Hildebrand F."/>
            <person name="Pallen M.J."/>
        </authorList>
    </citation>
    <scope>NUCLEOTIDE SEQUENCE</scope>
    <source>
        <strain evidence="2">ChiGjej1B1-13045</strain>
    </source>
</reference>
<dbReference type="Proteomes" id="UP000824017">
    <property type="component" value="Unassembled WGS sequence"/>
</dbReference>
<gene>
    <name evidence="2" type="ORF">H9817_03825</name>
</gene>
<protein>
    <submittedName>
        <fullName evidence="2">Uncharacterized protein</fullName>
    </submittedName>
</protein>
<reference evidence="2" key="2">
    <citation type="submission" date="2021-04" db="EMBL/GenBank/DDBJ databases">
        <authorList>
            <person name="Gilroy R."/>
        </authorList>
    </citation>
    <scope>NUCLEOTIDE SEQUENCE</scope>
    <source>
        <strain evidence="2">ChiGjej1B1-13045</strain>
    </source>
</reference>
<proteinExistence type="predicted"/>
<dbReference type="EMBL" id="DXCD01000101">
    <property type="protein sequence ID" value="HIZ13039.1"/>
    <property type="molecule type" value="Genomic_DNA"/>
</dbReference>